<evidence type="ECO:0000313" key="1">
    <source>
        <dbReference type="EMBL" id="GBO43357.1"/>
    </source>
</evidence>
<sequence length="93" mass="10367">YHDSFCFGNLLFRTCYYSNEPRWIPLGFEMGPRWLSGKVSASGWDIRGLSGKVSASGWDLGGLVVRSRLRCWRVQGSKPDSTEDQPCIGPVAP</sequence>
<evidence type="ECO:0000313" key="3">
    <source>
        <dbReference type="Proteomes" id="UP000499080"/>
    </source>
</evidence>
<reference evidence="1 3" key="1">
    <citation type="journal article" date="2019" name="Sci. Rep.">
        <title>Orb-weaving spider Araneus ventricosus genome elucidates the spidroin gene catalogue.</title>
        <authorList>
            <person name="Kono N."/>
            <person name="Nakamura H."/>
            <person name="Ohtoshi R."/>
            <person name="Moran D.A.P."/>
            <person name="Shinohara A."/>
            <person name="Yoshida Y."/>
            <person name="Fujiwara M."/>
            <person name="Mori M."/>
            <person name="Tomita M."/>
            <person name="Arakawa K."/>
        </authorList>
    </citation>
    <scope>NUCLEOTIDE SEQUENCE [LARGE SCALE GENOMIC DNA]</scope>
</reference>
<feature type="non-terminal residue" evidence="1">
    <location>
        <position position="1"/>
    </location>
</feature>
<dbReference type="EMBL" id="BGPR01070046">
    <property type="protein sequence ID" value="GBO43563.1"/>
    <property type="molecule type" value="Genomic_DNA"/>
</dbReference>
<proteinExistence type="predicted"/>
<dbReference type="EMBL" id="BGPR01069754">
    <property type="protein sequence ID" value="GBO43357.1"/>
    <property type="molecule type" value="Genomic_DNA"/>
</dbReference>
<evidence type="ECO:0000313" key="2">
    <source>
        <dbReference type="EMBL" id="GBO43563.1"/>
    </source>
</evidence>
<comment type="caution">
    <text evidence="1">The sequence shown here is derived from an EMBL/GenBank/DDBJ whole genome shotgun (WGS) entry which is preliminary data.</text>
</comment>
<gene>
    <name evidence="1" type="ORF">AVEN_119612_1</name>
    <name evidence="2" type="ORF">AVEN_175969_1</name>
</gene>
<keyword evidence="3" id="KW-1185">Reference proteome</keyword>
<accession>A0A4Y2X5F4</accession>
<protein>
    <submittedName>
        <fullName evidence="1">Uncharacterized protein</fullName>
    </submittedName>
</protein>
<name>A0A4Y2X5F4_ARAVE</name>
<organism evidence="1 3">
    <name type="scientific">Araneus ventricosus</name>
    <name type="common">Orbweaver spider</name>
    <name type="synonym">Epeira ventricosa</name>
    <dbReference type="NCBI Taxonomy" id="182803"/>
    <lineage>
        <taxon>Eukaryota</taxon>
        <taxon>Metazoa</taxon>
        <taxon>Ecdysozoa</taxon>
        <taxon>Arthropoda</taxon>
        <taxon>Chelicerata</taxon>
        <taxon>Arachnida</taxon>
        <taxon>Araneae</taxon>
        <taxon>Araneomorphae</taxon>
        <taxon>Entelegynae</taxon>
        <taxon>Araneoidea</taxon>
        <taxon>Araneidae</taxon>
        <taxon>Araneus</taxon>
    </lineage>
</organism>
<dbReference type="AlphaFoldDB" id="A0A4Y2X5F4"/>
<dbReference type="Proteomes" id="UP000499080">
    <property type="component" value="Unassembled WGS sequence"/>
</dbReference>